<sequence>MGKSGLRSLDATRGFLRAMQELIRRIVEARLGFQFSSGAAMFLLVFRTRIARLLCLFMALACAGIASAQSSGANRSGPDAAGATSTRPADLSWPTRPLRLVVGFGGGSSPDFVARVLAAPMAKALGQPVIVENHPGASGNIAADIVAKSTDRHTVGILINGNMTIAKILNPATSYDPQKDLVPLSIICTAPLVLATTPAVSMADPRGFLEAARVAGSKWSYGTPGVGTIGHLGMELLKARTGIGAVHVPYQGNPQVITGLIGAQLQLALLPPGLAQEQVKAGKLRAIGVTSARRSELVPDYPTLQEAGLKDFELEIWTAAAAPASLPAPIVQRLTQVLSEVIRLPEVRGKLFQHGYEAAGISGEALVRRVKADTAALTEIIASQGIKLE</sequence>
<accession>A0AAW8CKX7</accession>
<dbReference type="Pfam" id="PF03401">
    <property type="entry name" value="TctC"/>
    <property type="match status" value="1"/>
</dbReference>
<comment type="similarity">
    <text evidence="1">Belongs to the UPF0065 (bug) family.</text>
</comment>
<dbReference type="InterPro" id="IPR042100">
    <property type="entry name" value="Bug_dom1"/>
</dbReference>
<reference evidence="3" key="1">
    <citation type="submission" date="2023-07" db="EMBL/GenBank/DDBJ databases">
        <title>Sorghum-associated microbial communities from plants grown in Nebraska, USA.</title>
        <authorList>
            <person name="Schachtman D."/>
        </authorList>
    </citation>
    <scope>NUCLEOTIDE SEQUENCE</scope>
    <source>
        <strain evidence="3">DS3754</strain>
    </source>
</reference>
<dbReference type="CDD" id="cd07012">
    <property type="entry name" value="PBP2_Bug_TTT"/>
    <property type="match status" value="1"/>
</dbReference>
<dbReference type="Gene3D" id="3.40.190.10">
    <property type="entry name" value="Periplasmic binding protein-like II"/>
    <property type="match status" value="1"/>
</dbReference>
<evidence type="ECO:0000256" key="1">
    <source>
        <dbReference type="ARBA" id="ARBA00006987"/>
    </source>
</evidence>
<comment type="caution">
    <text evidence="3">The sequence shown here is derived from an EMBL/GenBank/DDBJ whole genome shotgun (WGS) entry which is preliminary data.</text>
</comment>
<evidence type="ECO:0000313" key="4">
    <source>
        <dbReference type="Proteomes" id="UP001242045"/>
    </source>
</evidence>
<dbReference type="Proteomes" id="UP001242045">
    <property type="component" value="Unassembled WGS sequence"/>
</dbReference>
<evidence type="ECO:0000256" key="2">
    <source>
        <dbReference type="SAM" id="MobiDB-lite"/>
    </source>
</evidence>
<dbReference type="AlphaFoldDB" id="A0AAW8CKX7"/>
<dbReference type="Gene3D" id="3.40.190.150">
    <property type="entry name" value="Bordetella uptake gene, domain 1"/>
    <property type="match status" value="1"/>
</dbReference>
<organism evidence="3 4">
    <name type="scientific">Variovorax boronicumulans</name>
    <dbReference type="NCBI Taxonomy" id="436515"/>
    <lineage>
        <taxon>Bacteria</taxon>
        <taxon>Pseudomonadati</taxon>
        <taxon>Pseudomonadota</taxon>
        <taxon>Betaproteobacteria</taxon>
        <taxon>Burkholderiales</taxon>
        <taxon>Comamonadaceae</taxon>
        <taxon>Variovorax</taxon>
    </lineage>
</organism>
<dbReference type="EMBL" id="JAUSRD010000001">
    <property type="protein sequence ID" value="MDP9890995.1"/>
    <property type="molecule type" value="Genomic_DNA"/>
</dbReference>
<name>A0AAW8CKX7_9BURK</name>
<evidence type="ECO:0000313" key="3">
    <source>
        <dbReference type="EMBL" id="MDP9890995.1"/>
    </source>
</evidence>
<gene>
    <name evidence="3" type="ORF">J2W31_000091</name>
</gene>
<proteinExistence type="inferred from homology"/>
<protein>
    <submittedName>
        <fullName evidence="3">Tripartite-type tricarboxylate transporter receptor subunit TctC</fullName>
    </submittedName>
</protein>
<dbReference type="PANTHER" id="PTHR42928:SF5">
    <property type="entry name" value="BLR1237 PROTEIN"/>
    <property type="match status" value="1"/>
</dbReference>
<dbReference type="PANTHER" id="PTHR42928">
    <property type="entry name" value="TRICARBOXYLATE-BINDING PROTEIN"/>
    <property type="match status" value="1"/>
</dbReference>
<keyword evidence="3" id="KW-0675">Receptor</keyword>
<dbReference type="InterPro" id="IPR005064">
    <property type="entry name" value="BUG"/>
</dbReference>
<feature type="region of interest" description="Disordered" evidence="2">
    <location>
        <begin position="69"/>
        <end position="90"/>
    </location>
</feature>